<comment type="caution">
    <text evidence="1">The sequence shown here is derived from an EMBL/GenBank/DDBJ whole genome shotgun (WGS) entry which is preliminary data.</text>
</comment>
<dbReference type="Proteomes" id="UP001165083">
    <property type="component" value="Unassembled WGS sequence"/>
</dbReference>
<proteinExistence type="predicted"/>
<reference evidence="1" key="1">
    <citation type="submission" date="2023-04" db="EMBL/GenBank/DDBJ databases">
        <title>Phytophthora lilii NBRC 32176.</title>
        <authorList>
            <person name="Ichikawa N."/>
            <person name="Sato H."/>
            <person name="Tonouchi N."/>
        </authorList>
    </citation>
    <scope>NUCLEOTIDE SEQUENCE</scope>
    <source>
        <strain evidence="1">NBRC 32176</strain>
    </source>
</reference>
<dbReference type="AlphaFoldDB" id="A0A9W6U7L0"/>
<dbReference type="EMBL" id="BSXW01000665">
    <property type="protein sequence ID" value="GMF27536.1"/>
    <property type="molecule type" value="Genomic_DNA"/>
</dbReference>
<accession>A0A9W6U7L0</accession>
<keyword evidence="2" id="KW-1185">Reference proteome</keyword>
<evidence type="ECO:0000313" key="2">
    <source>
        <dbReference type="Proteomes" id="UP001165083"/>
    </source>
</evidence>
<gene>
    <name evidence="1" type="ORF">Plil01_001152200</name>
</gene>
<protein>
    <submittedName>
        <fullName evidence="1">Unnamed protein product</fullName>
    </submittedName>
</protein>
<name>A0A9W6U7L0_9STRA</name>
<sequence>MLVLVSQADPSASVDKPVQSYSWLQQPSLGPKIQPRQLCYSNRIQQNTVGVVNSNEGSNQVLRVHKNEEVVNDAEEADEDGLKMFKGKG</sequence>
<organism evidence="1 2">
    <name type="scientific">Phytophthora lilii</name>
    <dbReference type="NCBI Taxonomy" id="2077276"/>
    <lineage>
        <taxon>Eukaryota</taxon>
        <taxon>Sar</taxon>
        <taxon>Stramenopiles</taxon>
        <taxon>Oomycota</taxon>
        <taxon>Peronosporomycetes</taxon>
        <taxon>Peronosporales</taxon>
        <taxon>Peronosporaceae</taxon>
        <taxon>Phytophthora</taxon>
    </lineage>
</organism>
<evidence type="ECO:0000313" key="1">
    <source>
        <dbReference type="EMBL" id="GMF27536.1"/>
    </source>
</evidence>